<protein>
    <recommendedName>
        <fullName evidence="2">Recombination endonuclease VII</fullName>
    </recommendedName>
</protein>
<dbReference type="InterPro" id="IPR038563">
    <property type="entry name" value="Endonuclease_7_sf"/>
</dbReference>
<dbReference type="Gene3D" id="3.40.1800.10">
    <property type="entry name" value="His-Me finger endonucleases"/>
    <property type="match status" value="1"/>
</dbReference>
<accession>A0A0F9HM05</accession>
<reference evidence="1" key="1">
    <citation type="journal article" date="2015" name="Nature">
        <title>Complex archaea that bridge the gap between prokaryotes and eukaryotes.</title>
        <authorList>
            <person name="Spang A."/>
            <person name="Saw J.H."/>
            <person name="Jorgensen S.L."/>
            <person name="Zaremba-Niedzwiedzka K."/>
            <person name="Martijn J."/>
            <person name="Lind A.E."/>
            <person name="van Eijk R."/>
            <person name="Schleper C."/>
            <person name="Guy L."/>
            <person name="Ettema T.J."/>
        </authorList>
    </citation>
    <scope>NUCLEOTIDE SEQUENCE</scope>
</reference>
<dbReference type="AlphaFoldDB" id="A0A0F9HM05"/>
<evidence type="ECO:0008006" key="2">
    <source>
        <dbReference type="Google" id="ProtNLM"/>
    </source>
</evidence>
<proteinExistence type="predicted"/>
<dbReference type="SUPFAM" id="SSF54060">
    <property type="entry name" value="His-Me finger endonucleases"/>
    <property type="match status" value="1"/>
</dbReference>
<organism evidence="1">
    <name type="scientific">marine sediment metagenome</name>
    <dbReference type="NCBI Taxonomy" id="412755"/>
    <lineage>
        <taxon>unclassified sequences</taxon>
        <taxon>metagenomes</taxon>
        <taxon>ecological metagenomes</taxon>
    </lineage>
</organism>
<gene>
    <name evidence="1" type="ORF">LCGC14_1766510</name>
</gene>
<name>A0A0F9HM05_9ZZZZ</name>
<sequence>MKDGYFDYCKECEKKRNSISRENNRKRNENRDIFDGTKKRCSLCQEYKERTKKNWYKTISTKDGLSGYCKTCKTKENKIHLDNRIKRNQVKDPYNKTLKYCSLCRKWKERNKRIWNKNISTSDGLHGICKICQSLQNKKRKYNLDPEEFYILLKNQNSRCKICGNLLTNNINIDHNHKTGEIRGLLCNSCNRALGYFKDNPMILYKAITYLRGMSDVF</sequence>
<dbReference type="InterPro" id="IPR044925">
    <property type="entry name" value="His-Me_finger_sf"/>
</dbReference>
<dbReference type="InterPro" id="IPR004211">
    <property type="entry name" value="Endonuclease_7"/>
</dbReference>
<dbReference type="Pfam" id="PF02945">
    <property type="entry name" value="Endonuclease_7"/>
    <property type="match status" value="1"/>
</dbReference>
<comment type="caution">
    <text evidence="1">The sequence shown here is derived from an EMBL/GenBank/DDBJ whole genome shotgun (WGS) entry which is preliminary data.</text>
</comment>
<evidence type="ECO:0000313" key="1">
    <source>
        <dbReference type="EMBL" id="KKM04212.1"/>
    </source>
</evidence>
<dbReference type="EMBL" id="LAZR01016506">
    <property type="protein sequence ID" value="KKM04212.1"/>
    <property type="molecule type" value="Genomic_DNA"/>
</dbReference>